<evidence type="ECO:0000313" key="9">
    <source>
        <dbReference type="Proteomes" id="UP000796761"/>
    </source>
</evidence>
<keyword evidence="5" id="KW-0378">Hydrolase</keyword>
<dbReference type="Pfam" id="PF00328">
    <property type="entry name" value="His_Phos_2"/>
    <property type="match status" value="1"/>
</dbReference>
<proteinExistence type="inferred from homology"/>
<protein>
    <recommendedName>
        <fullName evidence="3">acid phosphatase</fullName>
        <ecNumber evidence="3">3.1.3.2</ecNumber>
    </recommendedName>
</protein>
<dbReference type="OrthoDB" id="258392at2759"/>
<organism evidence="8 9">
    <name type="scientific">Zosterops borbonicus</name>
    <dbReference type="NCBI Taxonomy" id="364589"/>
    <lineage>
        <taxon>Eukaryota</taxon>
        <taxon>Metazoa</taxon>
        <taxon>Chordata</taxon>
        <taxon>Craniata</taxon>
        <taxon>Vertebrata</taxon>
        <taxon>Euteleostomi</taxon>
        <taxon>Archelosauria</taxon>
        <taxon>Archosauria</taxon>
        <taxon>Dinosauria</taxon>
        <taxon>Saurischia</taxon>
        <taxon>Theropoda</taxon>
        <taxon>Coelurosauria</taxon>
        <taxon>Aves</taxon>
        <taxon>Neognathae</taxon>
        <taxon>Neoaves</taxon>
        <taxon>Telluraves</taxon>
        <taxon>Australaves</taxon>
        <taxon>Passeriformes</taxon>
        <taxon>Sylvioidea</taxon>
        <taxon>Zosteropidae</taxon>
        <taxon>Zosterops</taxon>
    </lineage>
</organism>
<evidence type="ECO:0000256" key="3">
    <source>
        <dbReference type="ARBA" id="ARBA00012646"/>
    </source>
</evidence>
<evidence type="ECO:0000256" key="7">
    <source>
        <dbReference type="ARBA" id="ARBA00023180"/>
    </source>
</evidence>
<keyword evidence="4" id="KW-0732">Signal</keyword>
<name>A0A8K1GVB3_9PASS</name>
<dbReference type="EMBL" id="SWJQ01000034">
    <property type="protein sequence ID" value="TRZ25018.1"/>
    <property type="molecule type" value="Genomic_DNA"/>
</dbReference>
<accession>A0A8K1GVB3</accession>
<gene>
    <name evidence="8" type="ORF">HGM15179_002035</name>
</gene>
<comment type="caution">
    <text evidence="8">The sequence shown here is derived from an EMBL/GenBank/DDBJ whole genome shotgun (WGS) entry which is preliminary data.</text>
</comment>
<keyword evidence="6" id="KW-1015">Disulfide bond</keyword>
<sequence>VFHHGDHTSQEFFPTDKHKEIARQQGYSQLTKLGIQQLYELGQYMRKRSSHFLSVIYVQSTDCDHTLMSAQASLAGLYPPTQGQIWNLRILWQPIPVHSATLLYLPFSHCPKYKKLLRETFATGDFQRQFKHYKQLLKFLATHTGYPLKKLTTERIWKLSDTLQYEVNKIIESFSVRTKLRKLLELLLQAEFESSPFSFRCYFKNYILGARKPSYHQKMVMFSMHAATIAALQMALNVCNGKLPPHSEKSGQVSA</sequence>
<dbReference type="AlphaFoldDB" id="A0A8K1GVB3"/>
<dbReference type="GO" id="GO:0003993">
    <property type="term" value="F:acid phosphatase activity"/>
    <property type="evidence" value="ECO:0007669"/>
    <property type="project" value="UniProtKB-EC"/>
</dbReference>
<dbReference type="PANTHER" id="PTHR11567:SF211">
    <property type="entry name" value="PROSTATIC ACID PHOSPHATASE"/>
    <property type="match status" value="1"/>
</dbReference>
<keyword evidence="9" id="KW-1185">Reference proteome</keyword>
<evidence type="ECO:0000256" key="6">
    <source>
        <dbReference type="ARBA" id="ARBA00023157"/>
    </source>
</evidence>
<dbReference type="InterPro" id="IPR050645">
    <property type="entry name" value="Histidine_acid_phosphatase"/>
</dbReference>
<comment type="similarity">
    <text evidence="2">Belongs to the histidine acid phosphatase family.</text>
</comment>
<reference evidence="8" key="1">
    <citation type="submission" date="2019-04" db="EMBL/GenBank/DDBJ databases">
        <title>Genome assembly of Zosterops borbonicus 15179.</title>
        <authorList>
            <person name="Leroy T."/>
            <person name="Anselmetti Y."/>
            <person name="Tilak M.-K."/>
            <person name="Nabholz B."/>
        </authorList>
    </citation>
    <scope>NUCLEOTIDE SEQUENCE</scope>
    <source>
        <strain evidence="8">HGM_15179</strain>
        <tissue evidence="8">Muscle</tissue>
    </source>
</reference>
<dbReference type="CDD" id="cd07061">
    <property type="entry name" value="HP_HAP_like"/>
    <property type="match status" value="1"/>
</dbReference>
<dbReference type="GO" id="GO:0005886">
    <property type="term" value="C:plasma membrane"/>
    <property type="evidence" value="ECO:0007669"/>
    <property type="project" value="TreeGrafter"/>
</dbReference>
<dbReference type="Proteomes" id="UP000796761">
    <property type="component" value="Unassembled WGS sequence"/>
</dbReference>
<comment type="catalytic activity">
    <reaction evidence="1">
        <text>a phosphate monoester + H2O = an alcohol + phosphate</text>
        <dbReference type="Rhea" id="RHEA:15017"/>
        <dbReference type="ChEBI" id="CHEBI:15377"/>
        <dbReference type="ChEBI" id="CHEBI:30879"/>
        <dbReference type="ChEBI" id="CHEBI:43474"/>
        <dbReference type="ChEBI" id="CHEBI:67140"/>
        <dbReference type="EC" id="3.1.3.2"/>
    </reaction>
</comment>
<dbReference type="PANTHER" id="PTHR11567">
    <property type="entry name" value="ACID PHOSPHATASE-RELATED"/>
    <property type="match status" value="1"/>
</dbReference>
<dbReference type="EC" id="3.1.3.2" evidence="3"/>
<feature type="non-terminal residue" evidence="8">
    <location>
        <position position="1"/>
    </location>
</feature>
<feature type="non-terminal residue" evidence="8">
    <location>
        <position position="255"/>
    </location>
</feature>
<evidence type="ECO:0000256" key="1">
    <source>
        <dbReference type="ARBA" id="ARBA00000032"/>
    </source>
</evidence>
<evidence type="ECO:0000256" key="5">
    <source>
        <dbReference type="ARBA" id="ARBA00022801"/>
    </source>
</evidence>
<evidence type="ECO:0000256" key="2">
    <source>
        <dbReference type="ARBA" id="ARBA00005375"/>
    </source>
</evidence>
<dbReference type="SUPFAM" id="SSF53254">
    <property type="entry name" value="Phosphoglycerate mutase-like"/>
    <property type="match status" value="1"/>
</dbReference>
<dbReference type="InterPro" id="IPR000560">
    <property type="entry name" value="His_Pase_clade-2"/>
</dbReference>
<dbReference type="InterPro" id="IPR029033">
    <property type="entry name" value="His_PPase_superfam"/>
</dbReference>
<keyword evidence="7" id="KW-0325">Glycoprotein</keyword>
<dbReference type="Gene3D" id="3.40.50.1240">
    <property type="entry name" value="Phosphoglycerate mutase-like"/>
    <property type="match status" value="1"/>
</dbReference>
<evidence type="ECO:0000256" key="4">
    <source>
        <dbReference type="ARBA" id="ARBA00022729"/>
    </source>
</evidence>
<evidence type="ECO:0000313" key="8">
    <source>
        <dbReference type="EMBL" id="TRZ25018.1"/>
    </source>
</evidence>